<dbReference type="SUPFAM" id="SSF63491">
    <property type="entry name" value="BAG domain"/>
    <property type="match status" value="1"/>
</dbReference>
<gene>
    <name evidence="4" type="ORF">AABB24_010359</name>
</gene>
<dbReference type="SMART" id="SM00264">
    <property type="entry name" value="BAG"/>
    <property type="match status" value="1"/>
</dbReference>
<dbReference type="EMBL" id="JBJKTR010000006">
    <property type="protein sequence ID" value="KAL3365159.1"/>
    <property type="molecule type" value="Genomic_DNA"/>
</dbReference>
<name>A0ABD2U8J3_9SOLN</name>
<protein>
    <recommendedName>
        <fullName evidence="6">BAG family molecular chaperone regulator 4</fullName>
    </recommendedName>
</protein>
<dbReference type="PANTHER" id="PTHR12329">
    <property type="entry name" value="BCL2-ASSOCIATED ATHANOGENE"/>
    <property type="match status" value="1"/>
</dbReference>
<reference evidence="4 5" key="1">
    <citation type="submission" date="2024-05" db="EMBL/GenBank/DDBJ databases">
        <title>De novo assembly of an allotetraploid wild potato.</title>
        <authorList>
            <person name="Hosaka A.J."/>
        </authorList>
    </citation>
    <scope>NUCLEOTIDE SEQUENCE [LARGE SCALE GENOMIC DNA]</scope>
    <source>
        <tissue evidence="4">Young leaves</tissue>
    </source>
</reference>
<evidence type="ECO:0000313" key="4">
    <source>
        <dbReference type="EMBL" id="KAL3365159.1"/>
    </source>
</evidence>
<dbReference type="SUPFAM" id="SSF54236">
    <property type="entry name" value="Ubiquitin-like"/>
    <property type="match status" value="1"/>
</dbReference>
<feature type="non-terminal residue" evidence="4">
    <location>
        <position position="1"/>
    </location>
</feature>
<evidence type="ECO:0000259" key="2">
    <source>
        <dbReference type="PROSITE" id="PS50053"/>
    </source>
</evidence>
<comment type="caution">
    <text evidence="4">The sequence shown here is derived from an EMBL/GenBank/DDBJ whole genome shotgun (WGS) entry which is preliminary data.</text>
</comment>
<dbReference type="Pfam" id="PF02179">
    <property type="entry name" value="BAG"/>
    <property type="match status" value="1"/>
</dbReference>
<evidence type="ECO:0000313" key="5">
    <source>
        <dbReference type="Proteomes" id="UP001627284"/>
    </source>
</evidence>
<organism evidence="4 5">
    <name type="scientific">Solanum stoloniferum</name>
    <dbReference type="NCBI Taxonomy" id="62892"/>
    <lineage>
        <taxon>Eukaryota</taxon>
        <taxon>Viridiplantae</taxon>
        <taxon>Streptophyta</taxon>
        <taxon>Embryophyta</taxon>
        <taxon>Tracheophyta</taxon>
        <taxon>Spermatophyta</taxon>
        <taxon>Magnoliopsida</taxon>
        <taxon>eudicotyledons</taxon>
        <taxon>Gunneridae</taxon>
        <taxon>Pentapetalae</taxon>
        <taxon>asterids</taxon>
        <taxon>lamiids</taxon>
        <taxon>Solanales</taxon>
        <taxon>Solanaceae</taxon>
        <taxon>Solanoideae</taxon>
        <taxon>Solaneae</taxon>
        <taxon>Solanum</taxon>
    </lineage>
</organism>
<dbReference type="PROSITE" id="PS50053">
    <property type="entry name" value="UBIQUITIN_2"/>
    <property type="match status" value="1"/>
</dbReference>
<dbReference type="Proteomes" id="UP001627284">
    <property type="component" value="Unassembled WGS sequence"/>
</dbReference>
<dbReference type="InterPro" id="IPR000626">
    <property type="entry name" value="Ubiquitin-like_dom"/>
</dbReference>
<dbReference type="AlphaFoldDB" id="A0ABD2U8J3"/>
<dbReference type="InterPro" id="IPR036533">
    <property type="entry name" value="BAG_dom_sf"/>
</dbReference>
<sequence length="303" mass="34596">QTLISQSISHLFNIFSFYFFFWGKNMRKKSSTSSKSKNEVIKDENYKFTEFEEEKKNCIIDWEVRPGGLLVQKRVGISAEENYVAGPMIKIKVSYDSCYHDVVVPAESTFGNLKKILCDTTGLHPNVQRLLFQGKEKDENECLHISGVKDMSKVILMEDPASKELKKIQDTSISSEAIARVRVEVDKLSHRVVAIEEAVQRGTKVEDREFVVLTELFMIQLLTLDSIEAEGEAKTQRRKEVHRIQSFVDMIDNFKARSSSIARNCIGTISMVNTKWEMFDSGIGSLNAPSQSTKITQEWEVFD</sequence>
<dbReference type="GO" id="GO:0005737">
    <property type="term" value="C:cytoplasm"/>
    <property type="evidence" value="ECO:0007669"/>
    <property type="project" value="UniProtKB-ARBA"/>
</dbReference>
<dbReference type="PROSITE" id="PS51035">
    <property type="entry name" value="BAG"/>
    <property type="match status" value="1"/>
</dbReference>
<keyword evidence="5" id="KW-1185">Reference proteome</keyword>
<evidence type="ECO:0008006" key="6">
    <source>
        <dbReference type="Google" id="ProtNLM"/>
    </source>
</evidence>
<accession>A0ABD2U8J3</accession>
<evidence type="ECO:0000256" key="1">
    <source>
        <dbReference type="ARBA" id="ARBA00023186"/>
    </source>
</evidence>
<keyword evidence="1" id="KW-0143">Chaperone</keyword>
<dbReference type="Gene3D" id="1.20.58.120">
    <property type="entry name" value="BAG domain"/>
    <property type="match status" value="1"/>
</dbReference>
<dbReference type="Gene3D" id="3.10.20.90">
    <property type="entry name" value="Phosphatidylinositol 3-kinase Catalytic Subunit, Chain A, domain 1"/>
    <property type="match status" value="1"/>
</dbReference>
<proteinExistence type="predicted"/>
<feature type="domain" description="BAG" evidence="3">
    <location>
        <begin position="174"/>
        <end position="255"/>
    </location>
</feature>
<dbReference type="InterPro" id="IPR029071">
    <property type="entry name" value="Ubiquitin-like_domsf"/>
</dbReference>
<dbReference type="Pfam" id="PF00240">
    <property type="entry name" value="ubiquitin"/>
    <property type="match status" value="1"/>
</dbReference>
<dbReference type="PANTHER" id="PTHR12329:SF16">
    <property type="entry name" value="BAG FAMILY MOLECULAR CHAPERONE REGULATOR 1"/>
    <property type="match status" value="1"/>
</dbReference>
<evidence type="ECO:0000259" key="3">
    <source>
        <dbReference type="PROSITE" id="PS51035"/>
    </source>
</evidence>
<dbReference type="InterPro" id="IPR039773">
    <property type="entry name" value="BAG_chaperone_regulator"/>
</dbReference>
<feature type="domain" description="Ubiquitin-like" evidence="2">
    <location>
        <begin position="89"/>
        <end position="157"/>
    </location>
</feature>
<dbReference type="InterPro" id="IPR003103">
    <property type="entry name" value="BAG_domain"/>
</dbReference>